<protein>
    <submittedName>
        <fullName evidence="2">Uncharacterized protein</fullName>
    </submittedName>
</protein>
<sequence length="102" mass="11864">MINITSLEERANDLFKQYGLYGSATQMFITRFFYTHDLADLTILRVANLPDKLRKDLASILREYFKNKQTAPEVEAQEQLEKFVPEDSNGTNYERGQKHTTS</sequence>
<feature type="region of interest" description="Disordered" evidence="1">
    <location>
        <begin position="70"/>
        <end position="102"/>
    </location>
</feature>
<evidence type="ECO:0000313" key="2">
    <source>
        <dbReference type="EMBL" id="URZ11464.1"/>
    </source>
</evidence>
<gene>
    <name evidence="2" type="ORF">CROST_021810</name>
</gene>
<dbReference type="STRING" id="84029.CROST_36130"/>
<reference evidence="2 3" key="1">
    <citation type="submission" date="2022-04" db="EMBL/GenBank/DDBJ databases">
        <title>Genome sequence of C. roseum typestrain.</title>
        <authorList>
            <person name="Poehlein A."/>
            <person name="Schoch T."/>
            <person name="Duerre P."/>
            <person name="Daniel R."/>
        </authorList>
    </citation>
    <scope>NUCLEOTIDE SEQUENCE [LARGE SCALE GENOMIC DNA]</scope>
    <source>
        <strain evidence="2 3">DSM 7320</strain>
    </source>
</reference>
<keyword evidence="3" id="KW-1185">Reference proteome</keyword>
<feature type="compositionally biased region" description="Polar residues" evidence="1">
    <location>
        <begin position="88"/>
        <end position="102"/>
    </location>
</feature>
<evidence type="ECO:0000313" key="3">
    <source>
        <dbReference type="Proteomes" id="UP000190951"/>
    </source>
</evidence>
<accession>A0A1S8MDQ1</accession>
<proteinExistence type="predicted"/>
<organism evidence="2 3">
    <name type="scientific">Clostridium felsineum</name>
    <dbReference type="NCBI Taxonomy" id="36839"/>
    <lineage>
        <taxon>Bacteria</taxon>
        <taxon>Bacillati</taxon>
        <taxon>Bacillota</taxon>
        <taxon>Clostridia</taxon>
        <taxon>Eubacteriales</taxon>
        <taxon>Clostridiaceae</taxon>
        <taxon>Clostridium</taxon>
    </lineage>
</organism>
<dbReference type="EMBL" id="CP096983">
    <property type="protein sequence ID" value="URZ11464.1"/>
    <property type="molecule type" value="Genomic_DNA"/>
</dbReference>
<name>A0A1S8MDQ1_9CLOT</name>
<dbReference type="KEGG" id="crw:CROST_021810"/>
<evidence type="ECO:0000256" key="1">
    <source>
        <dbReference type="SAM" id="MobiDB-lite"/>
    </source>
</evidence>
<dbReference type="Proteomes" id="UP000190951">
    <property type="component" value="Chromosome"/>
</dbReference>
<dbReference type="AlphaFoldDB" id="A0A1S8MDQ1"/>
<dbReference type="RefSeq" id="WP_077832780.1">
    <property type="nucleotide sequence ID" value="NZ_CP096983.1"/>
</dbReference>